<protein>
    <submittedName>
        <fullName evidence="2">Uncharacterized protein</fullName>
    </submittedName>
</protein>
<dbReference type="OrthoDB" id="366002at2"/>
<dbReference type="HOGENOM" id="CLU_258141_0_0_12"/>
<organism evidence="2 3">
    <name type="scientific">Gracilinema caldarium (strain ATCC 51460 / DSM 7334 / H1)</name>
    <name type="common">Treponema caldarium</name>
    <dbReference type="NCBI Taxonomy" id="744872"/>
    <lineage>
        <taxon>Bacteria</taxon>
        <taxon>Pseudomonadati</taxon>
        <taxon>Spirochaetota</taxon>
        <taxon>Spirochaetia</taxon>
        <taxon>Spirochaetales</taxon>
        <taxon>Breznakiellaceae</taxon>
        <taxon>Gracilinema</taxon>
    </lineage>
</organism>
<keyword evidence="3" id="KW-1185">Reference proteome</keyword>
<evidence type="ECO:0000313" key="3">
    <source>
        <dbReference type="Proteomes" id="UP000000503"/>
    </source>
</evidence>
<dbReference type="eggNOG" id="COG3210">
    <property type="taxonomic scope" value="Bacteria"/>
</dbReference>
<gene>
    <name evidence="2" type="ordered locus">Spica_1077</name>
</gene>
<dbReference type="KEGG" id="scd:Spica_1077"/>
<reference evidence="3" key="1">
    <citation type="journal article" date="2013" name="Stand. Genomic Sci.">
        <title>Genome sequence of the thermophilic fresh-water bacterium Spirochaeta caldaria type strain (H1(T)), reclassification of Spirochaeta caldaria, Spirochaeta stenostrepta, and Spirochaeta zuelzerae in the genus Treponema as Treponema caldaria comb. nov., Treponema stenostrepta comb. nov., and Treponema zuelzerae comb. nov., and emendation of the genus Treponema.</title>
        <authorList>
            <person name="Abt B."/>
            <person name="Goker M."/>
            <person name="Scheuner C."/>
            <person name="Han C."/>
            <person name="Lu M."/>
            <person name="Misra M."/>
            <person name="Lapidus A."/>
            <person name="Nolan M."/>
            <person name="Lucas S."/>
            <person name="Hammon N."/>
            <person name="Deshpande S."/>
            <person name="Cheng J.F."/>
            <person name="Tapia R."/>
            <person name="Goodwin L.A."/>
            <person name="Pitluck S."/>
            <person name="Liolios K."/>
            <person name="Pagani I."/>
            <person name="Ivanova N."/>
            <person name="Mavromatis K."/>
            <person name="Mikhailova N."/>
            <person name="Huntemann M."/>
            <person name="Pati A."/>
            <person name="Chen A."/>
            <person name="Palaniappan K."/>
            <person name="Land M."/>
            <person name="Hauser L."/>
            <person name="Jeffries C.D."/>
            <person name="Rohde M."/>
            <person name="Spring S."/>
            <person name="Gronow S."/>
            <person name="Detter J.C."/>
            <person name="Bristow J."/>
            <person name="Eisen J.A."/>
            <person name="Markowitz V."/>
            <person name="Hugenholtz P."/>
            <person name="Kyrpides N.C."/>
            <person name="Woyke T."/>
            <person name="Klenk H.P."/>
        </authorList>
    </citation>
    <scope>NUCLEOTIDE SEQUENCE</scope>
    <source>
        <strain evidence="3">ATCC 51460 / DSM 7334 / H1</strain>
    </source>
</reference>
<proteinExistence type="predicted"/>
<sequence>MRQAAQQQYRDTLKAYIAGKASKADLDTAARAAYGDQAASQKTHLAKLVGVYEDNLESMLNGSSAYQREYAQLGQELADSIGQTYRARFAAELAAREAEWNVERRDLQEKQAAWREAAGLILERGRADWKAGAERLRDSYTSWKKSFTEAYAQGSAAWDGAYLEGLKEKEAWAERATAAASTAASEAMLALVGQDAEAGARTFDTLGLVAELSSGAEEAKAGIRDVLSLAGIVNLTSALNASMGSAETTVSQVRTGLGGLGLWDSGKAQVAAARFTKEANQELASRQARLVAAQARDMAQASIKGLEEQVQRANENFRESMDETFVLKGSWRKEGQHYRKDVVVYSTLLDPVVTEGASVQGYIAYLMQPVSLRTDLSDTKLAQLEYSAIQALIGQAQKEVQEASERIFGSETDNSEEAKEKRTKIVKFFKTRKVQIGEREVTSTDSDGNLVVTKVPVYKDETYEDENLRQTKTWSAGEFGSHIGYDPVLKESPNIDDGLEQLWQDRGMGELGRLMRSYIYWSMKESQGWASVNKPMWDKPAWDDRSSWFKAPTIRGITDIGVTIAASVMLPGAGSLLMNAALNLADDAVFTMLDVGGGYKSWEAAGLEFGKKALSSAVNVGVGQVFSPAITVANSTQGIGGVIGSTMLSGMQTLTTSTLNSAINAVNLQYDKDGNLLGLGWSADAFNAGVQGGLISAATGMTSSFTSGMLNLGLEGFVGKTYANAATLSNTIGSLAGQGVNYALTGDFTLNVLNFGMFGIQDRNGNLVKNGLLELHLGKNGATMNVGMGGADVSLGTVAQSIAGLDAWRVNAELWTSKQDEAHRYTSSLRTLYSVGGAQEFALYQELLQGKTNIEARTDGDYKAKTEANGDGTKTIYLGQGALADGSRFGLNILLAHEAYRNGIDDGVEGQRVETQQAVLGHIGAALALAQTYGMGSIGEAMTGEVNTYLEALKSNNYEALGKLLAGYDASGDYWRVTKDGNLVWDGKKDLYDENGRLLKKTNDESFYGSFASAMGISKEEAKKILESDRYNIVFKDNKVRTIADKKDRTNDESFQFETTSAFKAQYTFQMQYVDQVATKYGGSMSAAVAAFKHDMANKLELSRIAGTIDDVALAGKGMVTGLEGFAKQYDATLYGERYGSFGVPGLLNARAAAAFNERKVASALNEIYQNKTRSDNHPIYQYILNETISPLLGPDGSPTPRVGANRLSDDPIYLTTRTRYDDGKEHGWSRDGKFAMSADLGTRDIPLITKTFTNATIFTQSNPFGWRDDSGGYAQMDAGPLDIRYVHLGNSWQLQRLMNLNQSAVLNNLYRYSLPPGLTFGPLYEGQLPLSTGTHLHMEFIWR</sequence>
<evidence type="ECO:0000313" key="2">
    <source>
        <dbReference type="EMBL" id="AEJ19225.1"/>
    </source>
</evidence>
<dbReference type="RefSeq" id="WP_013968536.1">
    <property type="nucleotide sequence ID" value="NC_015732.1"/>
</dbReference>
<dbReference type="EMBL" id="CP002868">
    <property type="protein sequence ID" value="AEJ19225.1"/>
    <property type="molecule type" value="Genomic_DNA"/>
</dbReference>
<evidence type="ECO:0000256" key="1">
    <source>
        <dbReference type="SAM" id="Coils"/>
    </source>
</evidence>
<feature type="coiled-coil region" evidence="1">
    <location>
        <begin position="296"/>
        <end position="323"/>
    </location>
</feature>
<keyword evidence="1" id="KW-0175">Coiled coil</keyword>
<accession>F8EYZ4</accession>
<name>F8EYZ4_GRAC1</name>
<dbReference type="STRING" id="744872.Spica_1077"/>
<dbReference type="Proteomes" id="UP000000503">
    <property type="component" value="Chromosome"/>
</dbReference>